<feature type="compositionally biased region" description="Basic and acidic residues" evidence="4">
    <location>
        <begin position="561"/>
        <end position="572"/>
    </location>
</feature>
<dbReference type="InterPro" id="IPR036893">
    <property type="entry name" value="SBP_sf"/>
</dbReference>
<feature type="compositionally biased region" description="Low complexity" evidence="4">
    <location>
        <begin position="495"/>
        <end position="505"/>
    </location>
</feature>
<dbReference type="Proteomes" id="UP001205105">
    <property type="component" value="Unassembled WGS sequence"/>
</dbReference>
<organism evidence="6 7">
    <name type="scientific">Chlorella ohadii</name>
    <dbReference type="NCBI Taxonomy" id="2649997"/>
    <lineage>
        <taxon>Eukaryota</taxon>
        <taxon>Viridiplantae</taxon>
        <taxon>Chlorophyta</taxon>
        <taxon>core chlorophytes</taxon>
        <taxon>Trebouxiophyceae</taxon>
        <taxon>Chlorellales</taxon>
        <taxon>Chlorellaceae</taxon>
        <taxon>Chlorella clade</taxon>
        <taxon>Chlorella</taxon>
    </lineage>
</organism>
<sequence>MESGAPIGSRELPTLPVCQVCGLDLSNARTFFRRYRICEAHAAEKEQLIDGVPQRFCQQCGRFHTLDAFDADQKSCREELARHAARRRDLRRRRKASQGLAAAASLGGAGPSSSGQGGAADLSDLLAAAAQAGEEGAPLAAPPWAQQAAQRRPLPPRHAAAGAQALPLQRSAPAGQPTGGWSASDAQALLNTLSAGIKPAASSGLLSSTTAAHLDVPNLAALSAALAGQAGSLPPGLGLGLGAAAAVPQQPSASFALGNAASDAASGSGEYQAGLPLPAGNPSVASAGLAGLLQQLLRPPTMQIPSVRSVPLPLPQQVSLLPSAATAAPGHDPQMSAPVPGQGRGGGAAAPPATSGPVCQVCRSSLADMLPFYKRYRVCAEHMSAPEVLRDGVPSRFCQQCGRFHPLDAFDGTQRTCREELAWRRYRRTHGVKDGHGEGRIRRHHKQQLMQAAAAAAAQPAQQEQEQQQPAEQQVHVHVQQHQQQAEAQREQHPQQEQQEQQEQQGSGASPVPMAPEPAGTAALARQSSQLLGRQLLLLKDMEDAPTPRMESLQLPASKRPRLDAPPAKRQEGQLAQLATQAQQSAAPQQLVGAAARQPSEAPPVLPNTSSLPPGIAQLMQLASHNQQPSVQPLAALLAQLQQPQPPAAQQPEYSSLFAAALQQQAEAQQAAAAQHETQLAQQLAAAMAQLAPQQPHVAQQPPLLQSALLQQALGQAQNPQAGLLQQVLGQNPQTALLQMLGQAQPQPQQPALLQQLLAAAQPQVSHPAVSPMQQALEALTAAARQPQLLPQPQADAGPLALLMQLSQMPAPQQAQPQQAGGGNSADLLTQFIQLAPQQQAALLALARGQGQAPAFGQAPSFGGR</sequence>
<dbReference type="Pfam" id="PF03110">
    <property type="entry name" value="SBP"/>
    <property type="match status" value="2"/>
</dbReference>
<proteinExistence type="predicted"/>
<dbReference type="InterPro" id="IPR044817">
    <property type="entry name" value="SBP-like"/>
</dbReference>
<dbReference type="PROSITE" id="PS51141">
    <property type="entry name" value="ZF_SBP"/>
    <property type="match status" value="2"/>
</dbReference>
<dbReference type="PANTHER" id="PTHR31251">
    <property type="entry name" value="SQUAMOSA PROMOTER-BINDING-LIKE PROTEIN 4"/>
    <property type="match status" value="1"/>
</dbReference>
<keyword evidence="1" id="KW-0479">Metal-binding</keyword>
<feature type="compositionally biased region" description="Low complexity" evidence="4">
    <location>
        <begin position="451"/>
        <end position="487"/>
    </location>
</feature>
<dbReference type="Gene3D" id="4.10.1100.10">
    <property type="entry name" value="Transcription factor, SBP-box domain"/>
    <property type="match status" value="2"/>
</dbReference>
<dbReference type="EMBL" id="JADXDR010000068">
    <property type="protein sequence ID" value="KAI7841073.1"/>
    <property type="molecule type" value="Genomic_DNA"/>
</dbReference>
<dbReference type="GO" id="GO:0003677">
    <property type="term" value="F:DNA binding"/>
    <property type="evidence" value="ECO:0007669"/>
    <property type="project" value="InterPro"/>
</dbReference>
<evidence type="ECO:0000256" key="4">
    <source>
        <dbReference type="SAM" id="MobiDB-lite"/>
    </source>
</evidence>
<dbReference type="InterPro" id="IPR004333">
    <property type="entry name" value="SBP_dom"/>
</dbReference>
<evidence type="ECO:0000256" key="2">
    <source>
        <dbReference type="ARBA" id="ARBA00022771"/>
    </source>
</evidence>
<reference evidence="6" key="1">
    <citation type="submission" date="2020-11" db="EMBL/GenBank/DDBJ databases">
        <title>Chlorella ohadii genome sequencing and assembly.</title>
        <authorList>
            <person name="Murik O."/>
            <person name="Treves H."/>
            <person name="Kedem I."/>
            <person name="Shotland Y."/>
            <person name="Kaplan A."/>
        </authorList>
    </citation>
    <scope>NUCLEOTIDE SEQUENCE</scope>
    <source>
        <strain evidence="6">1</strain>
    </source>
</reference>
<dbReference type="GO" id="GO:0005634">
    <property type="term" value="C:nucleus"/>
    <property type="evidence" value="ECO:0007669"/>
    <property type="project" value="InterPro"/>
</dbReference>
<evidence type="ECO:0000259" key="5">
    <source>
        <dbReference type="PROSITE" id="PS51141"/>
    </source>
</evidence>
<dbReference type="PANTHER" id="PTHR31251:SF169">
    <property type="entry name" value="SQUAMOSA PROMOTER-BINDING-LIKE PROTEIN 8"/>
    <property type="match status" value="1"/>
</dbReference>
<feature type="region of interest" description="Disordered" evidence="4">
    <location>
        <begin position="431"/>
        <end position="525"/>
    </location>
</feature>
<accession>A0AAD5DRE7</accession>
<evidence type="ECO:0000313" key="6">
    <source>
        <dbReference type="EMBL" id="KAI7841073.1"/>
    </source>
</evidence>
<feature type="region of interest" description="Disordered" evidence="4">
    <location>
        <begin position="325"/>
        <end position="354"/>
    </location>
</feature>
<feature type="domain" description="SBP-type" evidence="5">
    <location>
        <begin position="15"/>
        <end position="90"/>
    </location>
</feature>
<feature type="compositionally biased region" description="Basic and acidic residues" evidence="4">
    <location>
        <begin position="431"/>
        <end position="440"/>
    </location>
</feature>
<dbReference type="GO" id="GO:0008270">
    <property type="term" value="F:zinc ion binding"/>
    <property type="evidence" value="ECO:0007669"/>
    <property type="project" value="UniProtKB-KW"/>
</dbReference>
<feature type="region of interest" description="Disordered" evidence="4">
    <location>
        <begin position="543"/>
        <end position="608"/>
    </location>
</feature>
<feature type="region of interest" description="Disordered" evidence="4">
    <location>
        <begin position="137"/>
        <end position="162"/>
    </location>
</feature>
<comment type="caution">
    <text evidence="6">The sequence shown here is derived from an EMBL/GenBank/DDBJ whole genome shotgun (WGS) entry which is preliminary data.</text>
</comment>
<keyword evidence="2" id="KW-0863">Zinc-finger</keyword>
<feature type="compositionally biased region" description="Low complexity" evidence="4">
    <location>
        <begin position="574"/>
        <end position="591"/>
    </location>
</feature>
<feature type="domain" description="SBP-type" evidence="5">
    <location>
        <begin position="356"/>
        <end position="431"/>
    </location>
</feature>
<evidence type="ECO:0000256" key="1">
    <source>
        <dbReference type="ARBA" id="ARBA00022723"/>
    </source>
</evidence>
<evidence type="ECO:0000256" key="3">
    <source>
        <dbReference type="ARBA" id="ARBA00022833"/>
    </source>
</evidence>
<keyword evidence="3" id="KW-0862">Zinc</keyword>
<protein>
    <recommendedName>
        <fullName evidence="5">SBP-type domain-containing protein</fullName>
    </recommendedName>
</protein>
<dbReference type="SUPFAM" id="SSF103612">
    <property type="entry name" value="SBT domain"/>
    <property type="match status" value="2"/>
</dbReference>
<keyword evidence="7" id="KW-1185">Reference proteome</keyword>
<name>A0AAD5DRE7_9CHLO</name>
<gene>
    <name evidence="6" type="ORF">COHA_005301</name>
</gene>
<dbReference type="AlphaFoldDB" id="A0AAD5DRE7"/>
<evidence type="ECO:0000313" key="7">
    <source>
        <dbReference type="Proteomes" id="UP001205105"/>
    </source>
</evidence>